<accession>A0A2H5BLS7</accession>
<name>A0A2H5BLS7_9CAUD</name>
<gene>
    <name evidence="1" type="ORF">SEA_OMAR_78</name>
</gene>
<protein>
    <submittedName>
        <fullName evidence="1">Uncharacterized protein</fullName>
    </submittedName>
</protein>
<reference evidence="2" key="1">
    <citation type="submission" date="2017-11" db="EMBL/GenBank/DDBJ databases">
        <authorList>
            <person name="Han C.G."/>
        </authorList>
    </citation>
    <scope>NUCLEOTIDE SEQUENCE [LARGE SCALE GENOMIC DNA]</scope>
</reference>
<evidence type="ECO:0000313" key="1">
    <source>
        <dbReference type="EMBL" id="AUG87262.1"/>
    </source>
</evidence>
<evidence type="ECO:0000313" key="2">
    <source>
        <dbReference type="Proteomes" id="UP000241892"/>
    </source>
</evidence>
<dbReference type="EMBL" id="MG593802">
    <property type="protein sequence ID" value="AUG87262.1"/>
    <property type="molecule type" value="Genomic_DNA"/>
</dbReference>
<organism evidence="1 2">
    <name type="scientific">Streptomyces phage Omar</name>
    <dbReference type="NCBI Taxonomy" id="2059882"/>
    <lineage>
        <taxon>Viruses</taxon>
        <taxon>Duplodnaviria</taxon>
        <taxon>Heunggongvirae</taxon>
        <taxon>Uroviricota</taxon>
        <taxon>Caudoviricetes</taxon>
        <taxon>Arquatrovirinae</taxon>
        <taxon>Omarvirus</taxon>
        <taxon>Omarvirus omar</taxon>
    </lineage>
</organism>
<proteinExistence type="predicted"/>
<keyword evidence="2" id="KW-1185">Reference proteome</keyword>
<sequence>MELDRDTLEQAAEEALARPSDAMFFDDRLFTTHGAVFHWAEYGDDLLEESNYLTALDLIRGAAGDNADVHVIDGTSRHFACGSLRTIYVQVYESYEDHECECEPTWEHEEECAQDEGDFYCQLYCRIECDGEQCLPEESEFTDAFKVAAELALSLRDYPILDESDYNEREWELFEKTLKEAVEHAQREYTLVDTWVDDEAIAALYYENEDFTHQQSWCRAEDVDWDVVAEEYREARDAYFLERATEVYRWNVLGYNPDQLVLFAA</sequence>
<dbReference type="Proteomes" id="UP000241892">
    <property type="component" value="Segment"/>
</dbReference>